<keyword evidence="3" id="KW-1185">Reference proteome</keyword>
<evidence type="ECO:0000313" key="3">
    <source>
        <dbReference type="Proteomes" id="UP000070720"/>
    </source>
</evidence>
<reference key="3">
    <citation type="submission" date="2014-02" db="EMBL/GenBank/DDBJ databases">
        <title>A revised Fusarium graminearum genomic reference sequence using whole shotgun re-sequencing.</title>
        <authorList>
            <person name="King R."/>
            <person name="Urban M."/>
            <person name="Hassani-Pak K."/>
            <person name="Hammond-Kosack K."/>
        </authorList>
    </citation>
    <scope>NUCLEOTIDE SEQUENCE</scope>
    <source>
        <strain>PH-1</strain>
    </source>
</reference>
<dbReference type="EMBL" id="HG970335">
    <property type="protein sequence ID" value="CEF85554.1"/>
    <property type="molecule type" value="Genomic_DNA"/>
</dbReference>
<evidence type="ECO:0000313" key="1">
    <source>
        <dbReference type="EMBL" id="CEF85554.1"/>
    </source>
</evidence>
<dbReference type="AlphaFoldDB" id="I1S9R2"/>
<name>I1S9R2_GIBZE</name>
<dbReference type="VEuPathDB" id="FungiDB:FGRAMPH1_01G27013"/>
<evidence type="ECO:0000313" key="2">
    <source>
        <dbReference type="EnsemblFungi" id="CEF85554"/>
    </source>
</evidence>
<accession>I1S9R2</accession>
<dbReference type="HOGENOM" id="CLU_1885951_0_0_1"/>
<sequence length="135" mass="15388">MACNIIWLSEPLFNQPSDDILTLKDDADPRLQTRHFTVSQISVPNTLPETFLDSYSPHHENTEDDDMNKASSLFLFGTDGGHDVGLALEPPRLLPVVNLLNSINWKHIDEITEEALPGPQGIRKIDCWKHKRRNY</sequence>
<dbReference type="InParanoid" id="I1S9R2"/>
<organism evidence="2">
    <name type="scientific">Gibberella zeae (strain ATCC MYA-4620 / CBS 123657 / FGSC 9075 / NRRL 31084 / PH-1)</name>
    <name type="common">Wheat head blight fungus</name>
    <name type="synonym">Fusarium graminearum</name>
    <dbReference type="NCBI Taxonomy" id="229533"/>
    <lineage>
        <taxon>Eukaryota</taxon>
        <taxon>Fungi</taxon>
        <taxon>Dikarya</taxon>
        <taxon>Ascomycota</taxon>
        <taxon>Pezizomycotina</taxon>
        <taxon>Sordariomycetes</taxon>
        <taxon>Hypocreomycetidae</taxon>
        <taxon>Hypocreales</taxon>
        <taxon>Nectriaceae</taxon>
        <taxon>Fusarium</taxon>
    </lineage>
</organism>
<proteinExistence type="predicted"/>
<dbReference type="RefSeq" id="XP_011328257.1">
    <property type="nucleotide sequence ID" value="XM_011329955.1"/>
</dbReference>
<gene>
    <name evidence="1" type="ORF">FGRAMPH1_01T27013</name>
</gene>
<reference evidence="2" key="5">
    <citation type="submission" date="2017-01" db="UniProtKB">
        <authorList>
            <consortium name="EnsemblFungi"/>
        </authorList>
    </citation>
    <scope>IDENTIFICATION</scope>
    <source>
        <strain evidence="2">PH-1 / ATCC MYA-4620 / FGSC 9075 / NRRL 31084</strain>
    </source>
</reference>
<reference evidence="2 3" key="2">
    <citation type="journal article" date="2010" name="Nature">
        <title>Comparative genomics reveals mobile pathogenicity chromosomes in Fusarium.</title>
        <authorList>
            <person name="Ma L.J."/>
            <person name="van der Does H.C."/>
            <person name="Borkovich K.A."/>
            <person name="Coleman J.J."/>
            <person name="Daboussi M.J."/>
            <person name="Di Pietro A."/>
            <person name="Dufresne M."/>
            <person name="Freitag M."/>
            <person name="Grabherr M."/>
            <person name="Henrissat B."/>
            <person name="Houterman P.M."/>
            <person name="Kang S."/>
            <person name="Shim W.B."/>
            <person name="Woloshuk C."/>
            <person name="Xie X."/>
            <person name="Xu J.R."/>
            <person name="Antoniw J."/>
            <person name="Baker S.E."/>
            <person name="Bluhm B.H."/>
            <person name="Breakspear A."/>
            <person name="Brown D.W."/>
            <person name="Butchko R.A."/>
            <person name="Chapman S."/>
            <person name="Coulson R."/>
            <person name="Coutinho P.M."/>
            <person name="Danchin E.G."/>
            <person name="Diener A."/>
            <person name="Gale L.R."/>
            <person name="Gardiner D.M."/>
            <person name="Goff S."/>
            <person name="Hammond-Kosack K.E."/>
            <person name="Hilburn K."/>
            <person name="Hua-Van A."/>
            <person name="Jonkers W."/>
            <person name="Kazan K."/>
            <person name="Kodira C.D."/>
            <person name="Koehrsen M."/>
            <person name="Kumar L."/>
            <person name="Lee Y.H."/>
            <person name="Li L."/>
            <person name="Manners J.M."/>
            <person name="Miranda-Saavedra D."/>
            <person name="Mukherjee M."/>
            <person name="Park G."/>
            <person name="Park J."/>
            <person name="Park S.Y."/>
            <person name="Proctor R.H."/>
            <person name="Regev A."/>
            <person name="Ruiz-Roldan M.C."/>
            <person name="Sain D."/>
            <person name="Sakthikumar S."/>
            <person name="Sykes S."/>
            <person name="Schwartz D.C."/>
            <person name="Turgeon B.G."/>
            <person name="Wapinski I."/>
            <person name="Yoder O."/>
            <person name="Young S."/>
            <person name="Zeng Q."/>
            <person name="Zhou S."/>
            <person name="Galagan J."/>
            <person name="Cuomo C.A."/>
            <person name="Kistler H.C."/>
            <person name="Rep M."/>
        </authorList>
    </citation>
    <scope>GENOME REANNOTATION</scope>
    <source>
        <strain evidence="3">ATCC MYA-4620 / CBS 123657 / FGSC 9075 / NRRL 31084 / PH-1</strain>
        <strain evidence="2">PH-1 / ATCC MYA-4620 / FGSC 9075 / NRRL 31084</strain>
    </source>
</reference>
<reference evidence="1 3" key="4">
    <citation type="journal article" date="2015" name="BMC Genomics">
        <title>The completed genome sequence of the pathogenic ascomycete fungus Fusarium graminearum.</title>
        <authorList>
            <person name="King R."/>
            <person name="Urban M."/>
            <person name="Hammond-Kosack M.C."/>
            <person name="Hassani-Pak K."/>
            <person name="Hammond-Kosack K.E."/>
        </authorList>
    </citation>
    <scope>NUCLEOTIDE SEQUENCE [LARGE SCALE GENOMIC DNA]</scope>
    <source>
        <strain evidence="3">ATCC MYA-4620 / CBS 123657 / FGSC 9075 / NRRL 31084 / PH-1</strain>
        <strain evidence="1">PH-1</strain>
    </source>
</reference>
<dbReference type="EnsemblFungi" id="CEF85554">
    <property type="protein sequence ID" value="CEF85554"/>
    <property type="gene ID" value="FGRRES_13593"/>
</dbReference>
<dbReference type="KEGG" id="fgr:FGSG_13593"/>
<dbReference type="Proteomes" id="UP000070720">
    <property type="component" value="Chromosome 4"/>
</dbReference>
<reference evidence="2 3" key="1">
    <citation type="journal article" date="2007" name="Science">
        <title>The Fusarium graminearum genome reveals a link between localized polymorphism and pathogen specialization.</title>
        <authorList>
            <person name="Cuomo C.A."/>
            <person name="Gueldener U."/>
            <person name="Xu J.-R."/>
            <person name="Trail F."/>
            <person name="Turgeon B.G."/>
            <person name="Di Pietro A."/>
            <person name="Walton J.D."/>
            <person name="Ma L.-J."/>
            <person name="Baker S.E."/>
            <person name="Rep M."/>
            <person name="Adam G."/>
            <person name="Antoniw J."/>
            <person name="Baldwin T."/>
            <person name="Calvo S.E."/>
            <person name="Chang Y.-L."/>
            <person name="DeCaprio D."/>
            <person name="Gale L.R."/>
            <person name="Gnerre S."/>
            <person name="Goswami R.S."/>
            <person name="Hammond-Kosack K."/>
            <person name="Harris L.J."/>
            <person name="Hilburn K."/>
            <person name="Kennell J.C."/>
            <person name="Kroken S."/>
            <person name="Magnuson J.K."/>
            <person name="Mannhaupt G."/>
            <person name="Mauceli E.W."/>
            <person name="Mewes H.-W."/>
            <person name="Mitterbauer R."/>
            <person name="Muehlbauer G."/>
            <person name="Muensterkoetter M."/>
            <person name="Nelson D."/>
            <person name="O'Donnell K."/>
            <person name="Ouellet T."/>
            <person name="Qi W."/>
            <person name="Quesneville H."/>
            <person name="Roncero M.I.G."/>
            <person name="Seong K.-Y."/>
            <person name="Tetko I.V."/>
            <person name="Urban M."/>
            <person name="Waalwijk C."/>
            <person name="Ward T.J."/>
            <person name="Yao J."/>
            <person name="Birren B.W."/>
            <person name="Kistler H.C."/>
        </authorList>
    </citation>
    <scope>NUCLEOTIDE SEQUENCE [LARGE SCALE GENOMIC DNA]</scope>
    <source>
        <strain evidence="3">ATCC MYA-4620 / CBS 123657 / FGSC 9075 / NRRL 31084 / PH-1</strain>
        <strain evidence="2">PH-1 / ATCC MYA-4620 / FGSC 9075 / NRRL 31084</strain>
    </source>
</reference>
<protein>
    <submittedName>
        <fullName evidence="1">Chromosome 4, complete genome</fullName>
    </submittedName>
</protein>